<keyword evidence="2" id="KW-1185">Reference proteome</keyword>
<evidence type="ECO:0000313" key="1">
    <source>
        <dbReference type="EnsemblMetazoa" id="GPAI009478-PA"/>
    </source>
</evidence>
<proteinExistence type="predicted"/>
<dbReference type="EnsemblMetazoa" id="GPAI009478-RA">
    <property type="protein sequence ID" value="GPAI009478-PA"/>
    <property type="gene ID" value="GPAI009478"/>
</dbReference>
<organism evidence="1 2">
    <name type="scientific">Glossina pallidipes</name>
    <name type="common">Tsetse fly</name>
    <dbReference type="NCBI Taxonomy" id="7398"/>
    <lineage>
        <taxon>Eukaryota</taxon>
        <taxon>Metazoa</taxon>
        <taxon>Ecdysozoa</taxon>
        <taxon>Arthropoda</taxon>
        <taxon>Hexapoda</taxon>
        <taxon>Insecta</taxon>
        <taxon>Pterygota</taxon>
        <taxon>Neoptera</taxon>
        <taxon>Endopterygota</taxon>
        <taxon>Diptera</taxon>
        <taxon>Brachycera</taxon>
        <taxon>Muscomorpha</taxon>
        <taxon>Hippoboscoidea</taxon>
        <taxon>Glossinidae</taxon>
        <taxon>Glossina</taxon>
    </lineage>
</organism>
<dbReference type="VEuPathDB" id="VectorBase:GPAI009478"/>
<dbReference type="AlphaFoldDB" id="A0A1A9ZBE5"/>
<evidence type="ECO:0000313" key="2">
    <source>
        <dbReference type="Proteomes" id="UP000092445"/>
    </source>
</evidence>
<protein>
    <submittedName>
        <fullName evidence="1">Uncharacterized protein</fullName>
    </submittedName>
</protein>
<reference evidence="2" key="1">
    <citation type="submission" date="2014-03" db="EMBL/GenBank/DDBJ databases">
        <authorList>
            <person name="Aksoy S."/>
            <person name="Warren W."/>
            <person name="Wilson R.K."/>
        </authorList>
    </citation>
    <scope>NUCLEOTIDE SEQUENCE [LARGE SCALE GENOMIC DNA]</scope>
    <source>
        <strain evidence="2">IAEA</strain>
    </source>
</reference>
<reference evidence="1" key="2">
    <citation type="submission" date="2020-05" db="UniProtKB">
        <authorList>
            <consortium name="EnsemblMetazoa"/>
        </authorList>
    </citation>
    <scope>IDENTIFICATION</scope>
    <source>
        <strain evidence="1">IAEA</strain>
    </source>
</reference>
<name>A0A1A9ZBE5_GLOPL</name>
<accession>A0A1A9ZBE5</accession>
<dbReference type="Proteomes" id="UP000092445">
    <property type="component" value="Unassembled WGS sequence"/>
</dbReference>
<sequence length="141" mass="15340">MSGLPLIRKKITCDLACELSLPDPRHILIDLRPLRFISCFATSPFGMNPSVVLVELLDPTSLNPLKSTKSHNCTRQNGPVFPVAEHKDKCFSPEVGYADAARTPVLICSKGPSLPTVHSIEAYALLLTIATNAIWKRGNGC</sequence>